<dbReference type="InterPro" id="IPR020583">
    <property type="entry name" value="Inositol_monoP_metal-BS"/>
</dbReference>
<comment type="similarity">
    <text evidence="3 7">Belongs to the inositol monophosphatase superfamily.</text>
</comment>
<dbReference type="SUPFAM" id="SSF56655">
    <property type="entry name" value="Carbohydrate phosphatase"/>
    <property type="match status" value="1"/>
</dbReference>
<dbReference type="Gene3D" id="3.30.540.10">
    <property type="entry name" value="Fructose-1,6-Bisphosphatase, subunit A, domain 1"/>
    <property type="match status" value="1"/>
</dbReference>
<keyword evidence="5 7" id="KW-0378">Hydrolase</keyword>
<evidence type="ECO:0000256" key="6">
    <source>
        <dbReference type="ARBA" id="ARBA00022842"/>
    </source>
</evidence>
<comment type="caution">
    <text evidence="8">The sequence shown here is derived from an EMBL/GenBank/DDBJ whole genome shotgun (WGS) entry which is preliminary data.</text>
</comment>
<dbReference type="InterPro" id="IPR000760">
    <property type="entry name" value="Inositol_monophosphatase-like"/>
</dbReference>
<evidence type="ECO:0000256" key="2">
    <source>
        <dbReference type="ARBA" id="ARBA00001946"/>
    </source>
</evidence>
<evidence type="ECO:0000313" key="9">
    <source>
        <dbReference type="Proteomes" id="UP001565200"/>
    </source>
</evidence>
<keyword evidence="4 7" id="KW-0479">Metal-binding</keyword>
<keyword evidence="9" id="KW-1185">Reference proteome</keyword>
<protein>
    <recommendedName>
        <fullName evidence="7">Inositol-1-monophosphatase</fullName>
        <ecNumber evidence="7">3.1.3.25</ecNumber>
    </recommendedName>
</protein>
<organism evidence="8 9">
    <name type="scientific">Heminiphilus faecis</name>
    <dbReference type="NCBI Taxonomy" id="2601703"/>
    <lineage>
        <taxon>Bacteria</taxon>
        <taxon>Pseudomonadati</taxon>
        <taxon>Bacteroidota</taxon>
        <taxon>Bacteroidia</taxon>
        <taxon>Bacteroidales</taxon>
        <taxon>Muribaculaceae</taxon>
        <taxon>Heminiphilus</taxon>
    </lineage>
</organism>
<reference evidence="8 9" key="1">
    <citation type="submission" date="2024-03" db="EMBL/GenBank/DDBJ databases">
        <title>Mouse gut bacterial collection (mGBC) of GemPharmatech.</title>
        <authorList>
            <person name="He Y."/>
            <person name="Dong L."/>
            <person name="Wu D."/>
            <person name="Gao X."/>
            <person name="Lin Z."/>
        </authorList>
    </citation>
    <scope>NUCLEOTIDE SEQUENCE [LARGE SCALE GENOMIC DNA]</scope>
    <source>
        <strain evidence="8 9">54-13</strain>
    </source>
</reference>
<dbReference type="CDD" id="cd01639">
    <property type="entry name" value="IMPase"/>
    <property type="match status" value="1"/>
</dbReference>
<evidence type="ECO:0000256" key="3">
    <source>
        <dbReference type="ARBA" id="ARBA00009759"/>
    </source>
</evidence>
<proteinExistence type="inferred from homology"/>
<dbReference type="Proteomes" id="UP001565200">
    <property type="component" value="Unassembled WGS sequence"/>
</dbReference>
<gene>
    <name evidence="8" type="ORF">AAK873_04880</name>
</gene>
<dbReference type="Pfam" id="PF00459">
    <property type="entry name" value="Inositol_P"/>
    <property type="match status" value="1"/>
</dbReference>
<evidence type="ECO:0000256" key="7">
    <source>
        <dbReference type="RuleBase" id="RU364068"/>
    </source>
</evidence>
<dbReference type="PRINTS" id="PR01959">
    <property type="entry name" value="SBIMPHPHTASE"/>
</dbReference>
<keyword evidence="6 7" id="KW-0460">Magnesium</keyword>
<dbReference type="PRINTS" id="PR00377">
    <property type="entry name" value="IMPHPHTASES"/>
</dbReference>
<dbReference type="RefSeq" id="WP_121699951.1">
    <property type="nucleotide sequence ID" value="NZ_JBCLPP010000010.1"/>
</dbReference>
<comment type="catalytic activity">
    <reaction evidence="1 7">
        <text>a myo-inositol phosphate + H2O = myo-inositol + phosphate</text>
        <dbReference type="Rhea" id="RHEA:24056"/>
        <dbReference type="ChEBI" id="CHEBI:15377"/>
        <dbReference type="ChEBI" id="CHEBI:17268"/>
        <dbReference type="ChEBI" id="CHEBI:43474"/>
        <dbReference type="ChEBI" id="CHEBI:84139"/>
        <dbReference type="EC" id="3.1.3.25"/>
    </reaction>
</comment>
<dbReference type="PANTHER" id="PTHR20854:SF4">
    <property type="entry name" value="INOSITOL-1-MONOPHOSPHATASE-RELATED"/>
    <property type="match status" value="1"/>
</dbReference>
<dbReference type="InterPro" id="IPR022337">
    <property type="entry name" value="Inositol_monophosphatase_SuhB"/>
</dbReference>
<dbReference type="Gene3D" id="3.40.190.80">
    <property type="match status" value="1"/>
</dbReference>
<dbReference type="EC" id="3.1.3.25" evidence="7"/>
<dbReference type="PANTHER" id="PTHR20854">
    <property type="entry name" value="INOSITOL MONOPHOSPHATASE"/>
    <property type="match status" value="1"/>
</dbReference>
<dbReference type="PROSITE" id="PS00630">
    <property type="entry name" value="IMP_2"/>
    <property type="match status" value="1"/>
</dbReference>
<dbReference type="PROSITE" id="PS00629">
    <property type="entry name" value="IMP_1"/>
    <property type="match status" value="1"/>
</dbReference>
<dbReference type="InterPro" id="IPR020550">
    <property type="entry name" value="Inositol_monophosphatase_CS"/>
</dbReference>
<comment type="cofactor">
    <cofactor evidence="2 7">
        <name>Mg(2+)</name>
        <dbReference type="ChEBI" id="CHEBI:18420"/>
    </cofactor>
</comment>
<dbReference type="InterPro" id="IPR033942">
    <property type="entry name" value="IMPase"/>
</dbReference>
<dbReference type="EMBL" id="JBCLPP010000010">
    <property type="protein sequence ID" value="MEY8244951.1"/>
    <property type="molecule type" value="Genomic_DNA"/>
</dbReference>
<accession>A0ABV4CVU5</accession>
<name>A0ABV4CVU5_9BACT</name>
<sequence>MDCPELLLNAMSWAREAGAVHMSYFRGKELGVESKFNDSDIVTAADKAAERLLIGHIRDEYPDHSILSEESGASDHTGDYRWVIDPLDGTTNFSQGLPQFSVSVGVEYKGEPLIGVVFAPYLNELFHAVRGEGAYLNGTPISVSCKSELGHSVVATGFPVDKDSNPDNNLDNVAAVMPRVRGLRRLGSAAMDLCYVGAGFLDGYWEMNLHAWDVCAGLLVVEEAGGRYTHFRHDRNISLVAGTPDIHDRLLALLSSGAKL</sequence>
<evidence type="ECO:0000256" key="1">
    <source>
        <dbReference type="ARBA" id="ARBA00001033"/>
    </source>
</evidence>
<evidence type="ECO:0000256" key="5">
    <source>
        <dbReference type="ARBA" id="ARBA00022801"/>
    </source>
</evidence>
<evidence type="ECO:0000256" key="4">
    <source>
        <dbReference type="ARBA" id="ARBA00022723"/>
    </source>
</evidence>
<evidence type="ECO:0000313" key="8">
    <source>
        <dbReference type="EMBL" id="MEY8244951.1"/>
    </source>
</evidence>
<dbReference type="GO" id="GO:0016787">
    <property type="term" value="F:hydrolase activity"/>
    <property type="evidence" value="ECO:0007669"/>
    <property type="project" value="UniProtKB-KW"/>
</dbReference>